<dbReference type="SUPFAM" id="SSF48239">
    <property type="entry name" value="Terpenoid cyclases/Protein prenyltransferases"/>
    <property type="match status" value="1"/>
</dbReference>
<feature type="transmembrane region" description="Helical" evidence="1">
    <location>
        <begin position="354"/>
        <end position="372"/>
    </location>
</feature>
<comment type="caution">
    <text evidence="2">The sequence shown here is derived from an EMBL/GenBank/DDBJ whole genome shotgun (WGS) entry which is preliminary data.</text>
</comment>
<organism evidence="2 3">
    <name type="scientific">Nostoc linckia FACHB-391</name>
    <dbReference type="NCBI Taxonomy" id="2692906"/>
    <lineage>
        <taxon>Bacteria</taxon>
        <taxon>Bacillati</taxon>
        <taxon>Cyanobacteriota</taxon>
        <taxon>Cyanophyceae</taxon>
        <taxon>Nostocales</taxon>
        <taxon>Nostocaceae</taxon>
        <taxon>Nostoc</taxon>
    </lineage>
</organism>
<dbReference type="InterPro" id="IPR008930">
    <property type="entry name" value="Terpenoid_cyclase/PrenylTrfase"/>
</dbReference>
<dbReference type="EMBL" id="JACJTE010000026">
    <property type="protein sequence ID" value="MBD2563142.1"/>
    <property type="molecule type" value="Genomic_DNA"/>
</dbReference>
<feature type="transmembrane region" description="Helical" evidence="1">
    <location>
        <begin position="378"/>
        <end position="395"/>
    </location>
</feature>
<evidence type="ECO:0008006" key="4">
    <source>
        <dbReference type="Google" id="ProtNLM"/>
    </source>
</evidence>
<accession>A0ABR8EZ78</accession>
<keyword evidence="1" id="KW-0812">Transmembrane</keyword>
<keyword evidence="1" id="KW-1133">Transmembrane helix</keyword>
<proteinExistence type="predicted"/>
<reference evidence="2 3" key="1">
    <citation type="journal article" date="2020" name="ISME J.">
        <title>Comparative genomics reveals insights into cyanobacterial evolution and habitat adaptation.</title>
        <authorList>
            <person name="Chen M.Y."/>
            <person name="Teng W.K."/>
            <person name="Zhao L."/>
            <person name="Hu C.X."/>
            <person name="Zhou Y.K."/>
            <person name="Han B.P."/>
            <person name="Song L.R."/>
            <person name="Shu W.S."/>
        </authorList>
    </citation>
    <scope>NUCLEOTIDE SEQUENCE [LARGE SCALE GENOMIC DNA]</scope>
    <source>
        <strain evidence="2 3">FACHB-391</strain>
    </source>
</reference>
<dbReference type="Proteomes" id="UP000604661">
    <property type="component" value="Unassembled WGS sequence"/>
</dbReference>
<keyword evidence="3" id="KW-1185">Reference proteome</keyword>
<evidence type="ECO:0000256" key="1">
    <source>
        <dbReference type="SAM" id="Phobius"/>
    </source>
</evidence>
<name>A0ABR8EZ78_NOSLI</name>
<gene>
    <name evidence="2" type="ORF">H6G95_21485</name>
</gene>
<evidence type="ECO:0000313" key="2">
    <source>
        <dbReference type="EMBL" id="MBD2563142.1"/>
    </source>
</evidence>
<dbReference type="RefSeq" id="WP_190895380.1">
    <property type="nucleotide sequence ID" value="NZ_JACJTE010000026.1"/>
</dbReference>
<evidence type="ECO:0000313" key="3">
    <source>
        <dbReference type="Proteomes" id="UP000604661"/>
    </source>
</evidence>
<keyword evidence="1" id="KW-0472">Membrane</keyword>
<protein>
    <recommendedName>
        <fullName evidence="4">Squalene cyclase C-terminal domain-containing protein</fullName>
    </recommendedName>
</protein>
<sequence>MSDILQRQAKDSLINLQDCLKWYAKNRNNDFVGQFLDEEGCKNKQSGIYGMSIWLVLTSEIRNDQFITNIRQQCKEELKEIVNKTRIISAPNTTAPDNDNYEMKYIIPKICYAFEALNQLDDAKAEAGILQQYIQQAQHGEGSWGFLTNSNEGNTVITALVLRAFKLEPSFRKNLENGLDYLKTHFDDTKNLYERLFVLNTIHLFDDIETSKNIDVENNIKNNIKSLYKEVYYNPTKFANPLNIDYNDPGNQRTRYFRLPTDMILLESLTLISGSNLQYLHVHAGRRILKYLIDNLKSSKFTKDTSGHRASAGFYFFVKSVLQPISHRKTSKIPRLIKDFHGLLDCSMAFGIDFTYNLLILIASIIILLFSIISKNNFLTQFIIGILLKLILDLFKSLYNFYKAWGEP</sequence>